<dbReference type="PANTHER" id="PTHR30273">
    <property type="entry name" value="PERIPLASMIC SIGNAL SENSOR AND SIGMA FACTOR ACTIVATOR FECR-RELATED"/>
    <property type="match status" value="1"/>
</dbReference>
<dbReference type="InterPro" id="IPR032623">
    <property type="entry name" value="FecR_N"/>
</dbReference>
<dbReference type="Pfam" id="PF04773">
    <property type="entry name" value="FecR"/>
    <property type="match status" value="1"/>
</dbReference>
<proteinExistence type="predicted"/>
<evidence type="ECO:0000259" key="2">
    <source>
        <dbReference type="Pfam" id="PF04773"/>
    </source>
</evidence>
<keyword evidence="1" id="KW-0472">Membrane</keyword>
<dbReference type="RefSeq" id="WP_113918656.1">
    <property type="nucleotide sequence ID" value="NZ_QNSE01000029.1"/>
</dbReference>
<dbReference type="PIRSF" id="PIRSF018266">
    <property type="entry name" value="FecR"/>
    <property type="match status" value="1"/>
</dbReference>
<keyword evidence="5" id="KW-1185">Reference proteome</keyword>
<feature type="transmembrane region" description="Helical" evidence="1">
    <location>
        <begin position="81"/>
        <end position="100"/>
    </location>
</feature>
<dbReference type="Pfam" id="PF16220">
    <property type="entry name" value="DUF4880"/>
    <property type="match status" value="1"/>
</dbReference>
<sequence length="317" mass="35482">MRTPHTPDEESLVKASYWMARLWADEPSAQEHKACKAWRNADPANEYAWQFLMNAQARFGEVPQNTTAIITRSRQISRRSLLSLAGMATGGLFFAGGYQLNSQENPLFTGLPNTSRLTTEKGERKQIVFSDGSQINLNTATDISMPNTHRLLLNYGEFLLNSHSPIPYQIETPAGHITLYAGQLNVRHTDNNTSLSLYEGKPVHLIGHNMDNTVTLEPGNHIDFDSSHTENLQPTDTNTISWVIGKLVVQDMPLPKLINELSRYRKGVLRISPDLSHLTVSGVFTLKNTDTILKQLQASLPINVTKFTNYWVNVTPA</sequence>
<comment type="caution">
    <text evidence="4">The sequence shown here is derived from an EMBL/GenBank/DDBJ whole genome shotgun (WGS) entry which is preliminary data.</text>
</comment>
<evidence type="ECO:0000259" key="3">
    <source>
        <dbReference type="Pfam" id="PF16220"/>
    </source>
</evidence>
<dbReference type="AlphaFoldDB" id="A0A366ISJ3"/>
<evidence type="ECO:0000313" key="4">
    <source>
        <dbReference type="EMBL" id="RBP77733.1"/>
    </source>
</evidence>
<dbReference type="Proteomes" id="UP000252792">
    <property type="component" value="Unassembled WGS sequence"/>
</dbReference>
<accession>A0A366ISJ3</accession>
<feature type="domain" description="FecR protein" evidence="2">
    <location>
        <begin position="116"/>
        <end position="201"/>
    </location>
</feature>
<dbReference type="InterPro" id="IPR006860">
    <property type="entry name" value="FecR"/>
</dbReference>
<dbReference type="PANTHER" id="PTHR30273:SF2">
    <property type="entry name" value="PROTEIN FECR"/>
    <property type="match status" value="1"/>
</dbReference>
<reference evidence="4 5" key="1">
    <citation type="submission" date="2018-06" db="EMBL/GenBank/DDBJ databases">
        <title>Genomic Encyclopedia of Type Strains, Phase III (KMG-III): the genomes of soil and plant-associated and newly described type strains.</title>
        <authorList>
            <person name="Whitman W."/>
        </authorList>
    </citation>
    <scope>NUCLEOTIDE SEQUENCE [LARGE SCALE GENOMIC DNA]</scope>
    <source>
        <strain evidence="4 5">CECT 7377</strain>
    </source>
</reference>
<protein>
    <submittedName>
        <fullName evidence="4">FecR family protein</fullName>
    </submittedName>
</protein>
<keyword evidence="1" id="KW-1133">Transmembrane helix</keyword>
<dbReference type="GO" id="GO:0016989">
    <property type="term" value="F:sigma factor antagonist activity"/>
    <property type="evidence" value="ECO:0007669"/>
    <property type="project" value="TreeGrafter"/>
</dbReference>
<dbReference type="InterPro" id="IPR012373">
    <property type="entry name" value="Ferrdict_sens_TM"/>
</dbReference>
<feature type="domain" description="FecR N-terminal" evidence="3">
    <location>
        <begin position="15"/>
        <end position="50"/>
    </location>
</feature>
<evidence type="ECO:0000313" key="5">
    <source>
        <dbReference type="Proteomes" id="UP000252792"/>
    </source>
</evidence>
<evidence type="ECO:0000256" key="1">
    <source>
        <dbReference type="SAM" id="Phobius"/>
    </source>
</evidence>
<name>A0A366ISJ3_9GAMM</name>
<dbReference type="OrthoDB" id="7032198at2"/>
<dbReference type="Gene3D" id="2.60.120.1440">
    <property type="match status" value="1"/>
</dbReference>
<dbReference type="Gene3D" id="3.55.50.30">
    <property type="match status" value="1"/>
</dbReference>
<gene>
    <name evidence="4" type="ORF">DFP80_1292</name>
</gene>
<organism evidence="4 5">
    <name type="scientific">Marinomonas rhizomae</name>
    <dbReference type="NCBI Taxonomy" id="491948"/>
    <lineage>
        <taxon>Bacteria</taxon>
        <taxon>Pseudomonadati</taxon>
        <taxon>Pseudomonadota</taxon>
        <taxon>Gammaproteobacteria</taxon>
        <taxon>Oceanospirillales</taxon>
        <taxon>Oceanospirillaceae</taxon>
        <taxon>Marinomonas</taxon>
    </lineage>
</organism>
<dbReference type="EMBL" id="QNSE01000029">
    <property type="protein sequence ID" value="RBP77733.1"/>
    <property type="molecule type" value="Genomic_DNA"/>
</dbReference>
<keyword evidence="1" id="KW-0812">Transmembrane</keyword>